<feature type="compositionally biased region" description="Low complexity" evidence="1">
    <location>
        <begin position="54"/>
        <end position="65"/>
    </location>
</feature>
<sequence>MFSNLTVFKTAHAMAVHAGARQALIAQNVANADTPDYRPRDLPSFAKTFDSQRGAANTGSATAGGMRATRPGHGATLAAVNVADLQPLTEDGADPNRNGVSLEEEMVRGAEVRKDHDRAIAIYRSAMTVLRMSLGSR</sequence>
<keyword evidence="3" id="KW-1185">Reference proteome</keyword>
<gene>
    <name evidence="2" type="ORF">ATO3_06665</name>
</gene>
<evidence type="ECO:0000313" key="3">
    <source>
        <dbReference type="Proteomes" id="UP000215377"/>
    </source>
</evidence>
<dbReference type="OrthoDB" id="9788334at2"/>
<name>A0A225NMZ5_9RHOB</name>
<evidence type="ECO:0008006" key="4">
    <source>
        <dbReference type="Google" id="ProtNLM"/>
    </source>
</evidence>
<evidence type="ECO:0000313" key="2">
    <source>
        <dbReference type="EMBL" id="OWU75861.1"/>
    </source>
</evidence>
<dbReference type="Proteomes" id="UP000215377">
    <property type="component" value="Unassembled WGS sequence"/>
</dbReference>
<evidence type="ECO:0000256" key="1">
    <source>
        <dbReference type="SAM" id="MobiDB-lite"/>
    </source>
</evidence>
<accession>A0A225NMZ5</accession>
<dbReference type="AlphaFoldDB" id="A0A225NMZ5"/>
<protein>
    <recommendedName>
        <fullName evidence="4">Flagellar basal body rod protein FlgB</fullName>
    </recommendedName>
</protein>
<comment type="caution">
    <text evidence="2">The sequence shown here is derived from an EMBL/GenBank/DDBJ whole genome shotgun (WGS) entry which is preliminary data.</text>
</comment>
<feature type="region of interest" description="Disordered" evidence="1">
    <location>
        <begin position="51"/>
        <end position="72"/>
    </location>
</feature>
<reference evidence="2 3" key="1">
    <citation type="submission" date="2013-04" db="EMBL/GenBank/DDBJ databases">
        <title>Oceanicola sp. 22II1-22F33 Genome Sequencing.</title>
        <authorList>
            <person name="Lai Q."/>
            <person name="Li G."/>
            <person name="Shao Z."/>
        </authorList>
    </citation>
    <scope>NUCLEOTIDE SEQUENCE [LARGE SCALE GENOMIC DNA]</scope>
    <source>
        <strain evidence="2 3">22II1-22F33</strain>
    </source>
</reference>
<proteinExistence type="predicted"/>
<dbReference type="EMBL" id="AQQR01000002">
    <property type="protein sequence ID" value="OWU75861.1"/>
    <property type="molecule type" value="Genomic_DNA"/>
</dbReference>
<organism evidence="2 3">
    <name type="scientific">Marinibacterium profundimaris</name>
    <dbReference type="NCBI Taxonomy" id="1679460"/>
    <lineage>
        <taxon>Bacteria</taxon>
        <taxon>Pseudomonadati</taxon>
        <taxon>Pseudomonadota</taxon>
        <taxon>Alphaproteobacteria</taxon>
        <taxon>Rhodobacterales</taxon>
        <taxon>Paracoccaceae</taxon>
        <taxon>Marinibacterium</taxon>
    </lineage>
</organism>
<dbReference type="RefSeq" id="WP_088649046.1">
    <property type="nucleotide sequence ID" value="NZ_AQQR01000002.1"/>
</dbReference>
<dbReference type="NCBIfam" id="NF009270">
    <property type="entry name" value="PRK12627.1"/>
    <property type="match status" value="1"/>
</dbReference>